<keyword evidence="5" id="KW-0863">Zinc-finger</keyword>
<feature type="region of interest" description="Disordered" evidence="8">
    <location>
        <begin position="1090"/>
        <end position="1162"/>
    </location>
</feature>
<evidence type="ECO:0000256" key="7">
    <source>
        <dbReference type="ARBA" id="ARBA00022843"/>
    </source>
</evidence>
<keyword evidence="2" id="KW-0597">Phosphoprotein</keyword>
<feature type="compositionally biased region" description="Basic and acidic residues" evidence="8">
    <location>
        <begin position="325"/>
        <end position="337"/>
    </location>
</feature>
<evidence type="ECO:0000259" key="9">
    <source>
        <dbReference type="SMART" id="SM00746"/>
    </source>
</evidence>
<evidence type="ECO:0000256" key="1">
    <source>
        <dbReference type="ARBA" id="ARBA00022499"/>
    </source>
</evidence>
<keyword evidence="1" id="KW-1017">Isopeptide bond</keyword>
<dbReference type="Pfam" id="PF25561">
    <property type="entry name" value="QRICH1"/>
    <property type="match status" value="1"/>
</dbReference>
<feature type="compositionally biased region" description="Basic and acidic residues" evidence="8">
    <location>
        <begin position="166"/>
        <end position="178"/>
    </location>
</feature>
<feature type="domain" description="TRASH" evidence="9">
    <location>
        <begin position="583"/>
        <end position="623"/>
    </location>
</feature>
<feature type="domain" description="TRASH" evidence="9">
    <location>
        <begin position="678"/>
        <end position="717"/>
    </location>
</feature>
<evidence type="ECO:0000256" key="6">
    <source>
        <dbReference type="ARBA" id="ARBA00022833"/>
    </source>
</evidence>
<dbReference type="Proteomes" id="UP001168821">
    <property type="component" value="Unassembled WGS sequence"/>
</dbReference>
<feature type="compositionally biased region" description="Basic and acidic residues" evidence="8">
    <location>
        <begin position="122"/>
        <end position="137"/>
    </location>
</feature>
<dbReference type="Pfam" id="PF06467">
    <property type="entry name" value="zf-FCS"/>
    <property type="match status" value="2"/>
</dbReference>
<comment type="caution">
    <text evidence="10">The sequence shown here is derived from an EMBL/GenBank/DDBJ whole genome shotgun (WGS) entry which is preliminary data.</text>
</comment>
<gene>
    <name evidence="10" type="ORF">Zmor_003450</name>
</gene>
<evidence type="ECO:0000256" key="5">
    <source>
        <dbReference type="ARBA" id="ARBA00022771"/>
    </source>
</evidence>
<dbReference type="InterPro" id="IPR051284">
    <property type="entry name" value="ZnF_MYMT-QRICH1"/>
</dbReference>
<name>A0AA38M214_9CUCU</name>
<dbReference type="InterPro" id="IPR021893">
    <property type="entry name" value="ZMYM2-like_C"/>
</dbReference>
<feature type="domain" description="TRASH" evidence="9">
    <location>
        <begin position="541"/>
        <end position="580"/>
    </location>
</feature>
<feature type="region of interest" description="Disordered" evidence="8">
    <location>
        <begin position="1027"/>
        <end position="1058"/>
    </location>
</feature>
<feature type="domain" description="TRASH" evidence="9">
    <location>
        <begin position="771"/>
        <end position="807"/>
    </location>
</feature>
<accession>A0AA38M214</accession>
<protein>
    <recommendedName>
        <fullName evidence="9">TRASH domain-containing protein</fullName>
    </recommendedName>
</protein>
<evidence type="ECO:0000256" key="3">
    <source>
        <dbReference type="ARBA" id="ARBA00022723"/>
    </source>
</evidence>
<evidence type="ECO:0000256" key="8">
    <source>
        <dbReference type="SAM" id="MobiDB-lite"/>
    </source>
</evidence>
<feature type="region of interest" description="Disordered" evidence="8">
    <location>
        <begin position="92"/>
        <end position="337"/>
    </location>
</feature>
<evidence type="ECO:0000256" key="4">
    <source>
        <dbReference type="ARBA" id="ARBA00022737"/>
    </source>
</evidence>
<evidence type="ECO:0000256" key="2">
    <source>
        <dbReference type="ARBA" id="ARBA00022553"/>
    </source>
</evidence>
<keyword evidence="11" id="KW-1185">Reference proteome</keyword>
<proteinExistence type="predicted"/>
<feature type="compositionally biased region" description="Basic and acidic residues" evidence="8">
    <location>
        <begin position="146"/>
        <end position="160"/>
    </location>
</feature>
<dbReference type="PANTHER" id="PTHR45736:SF1">
    <property type="entry name" value="WITHOUT CHILDREN, ISOFORM B"/>
    <property type="match status" value="1"/>
</dbReference>
<dbReference type="InterPro" id="IPR011017">
    <property type="entry name" value="TRASH_dom"/>
</dbReference>
<dbReference type="EMBL" id="JALNTZ010000010">
    <property type="protein sequence ID" value="KAJ3640134.1"/>
    <property type="molecule type" value="Genomic_DNA"/>
</dbReference>
<feature type="compositionally biased region" description="Polar residues" evidence="8">
    <location>
        <begin position="861"/>
        <end position="875"/>
    </location>
</feature>
<feature type="compositionally biased region" description="Acidic residues" evidence="8">
    <location>
        <begin position="1032"/>
        <end position="1043"/>
    </location>
</feature>
<sequence length="1460" mass="164415">MNVDDIFDDIVPTMETDTPALNSTSENVDSIIDVPITAVTSDPAIETCLGEDSNPTINTSNDLNLFENIMDTTEPLPSNDVSIDKEIIIPETEESTATDDTPAAGLETPSTSFEASVSEIPAVEKEPNKPEEGEKSGEIVAQEIENIDKTAEVSSEKPPETGETVKNVEEQGKEKKEDVVEDVPEENVEMIEAEPAVEAEPVVETESMVEAEPEPQTELETQAEPEADAKPVAEPPVVENESAQVEKKDIEEKDKETSPTNNIEYVELGGVNEETQKDTAVNADKDDNEDKDNEAQNISVEPIETNNENDDDESQRENPLFVRVNLDKEDNDKEGTNKEDLLEEDPIASDTFITENTEGADEELCIIPDTERVISQAEKEAAFSIPPLRDISEASSSTDPIEDAANAIQPPSDDTPSSSNKFVISKCNIEDFQTCLQCVLKRKVKYTVTKDETIKYICHDNCLDNFKQENADNYFLNWEGEIRVKDLTSNKETTPKPAYERKCVVCKKKTDDEENNLTWEIMDFCNEFCLSKYQKEIGSICASCSAEVRPNSLGKYCVRFGNDIRQFCSSHCLEEYKKGLKVCSYCQQDMSSESDGFLAPVGDKGQFKDFCSQSCMEKYDIMTNNKPPKVPEGSKCSVCKTDNPITIDYECDGTTNYFCSDRCFVAFSFVNNITPGKCSMCRRNFPTEVLEKNTMFYDNVQFSFCSNSCQNIYIIAHRKIVPCVWCKVKKYNFDMIRRYFKTGPVLNMCSINCLSLFQVSVNAVHSKKTLCNFCNKRHQPMYHLTMSDATIRNFCSYSCVMSFQNKFKKSPITLNNADDASYPVPAGEPKKNRKFALTESQCPKPVSPPLPVISNVQSLASSKNGNFANPQQNSNKRVKNNAPPQHILNSNVEVPVKVKHHIIIKSTPAPDQRNVATMCKLRQHHKSTTMKPIMTDKNIQTEQREAERILIPVPIPVYIPSPLPMYSVPAPYPVPFPLPIPVPIFIPTTRNSAKGIMKEIKKIQVKIPTDPYEAELLMMAEMVAGDKKEENTDSESDVDDAGPGDEGTFSPEPVDASNTFGEDMLQMALKMATELEEPAVDLEGALTANTITAPQGSENPSEEAVDDPQPMMHMAERQSYRGRKRGRGGGKQGGTKRRRMSQPVDMPVMPAQPVPPPEPAEKPDAHLCLKYTFGVNAWKQWVTTKNTELEKSSKFAKPFKTEILQLTADELNYSLCLFVKEVRKPNGAEYAPDTIYYLCLGIQQYLFENGRIDNIFCDPYYEQFTDSLDEVARKFSVLYNDSHYIVTRVEEEHLWESKQLGAHSPHVLLSTLMFFNTKHFNLTTVQEHMQLSFSHIMKHWKRNPNQAGVARVPGSRNVLLRFYPPQSAMQNNTRKKKVYEQQENDENPLRCPVKLYEFYLSKCPESVKTRNDVFYLQPERSCVPDSPVWYSTTALPQEALEKMLHRVKMVKEINVALLTS</sequence>
<keyword evidence="7" id="KW-0832">Ubl conjugation</keyword>
<dbReference type="InterPro" id="IPR010507">
    <property type="entry name" value="Znf_MYM"/>
</dbReference>
<feature type="compositionally biased region" description="Basic residues" evidence="8">
    <location>
        <begin position="1120"/>
        <end position="1140"/>
    </location>
</feature>
<keyword evidence="4" id="KW-0677">Repeat</keyword>
<feature type="compositionally biased region" description="Polar residues" evidence="8">
    <location>
        <begin position="1090"/>
        <end position="1099"/>
    </location>
</feature>
<dbReference type="Pfam" id="PF12012">
    <property type="entry name" value="DUF3504"/>
    <property type="match status" value="1"/>
</dbReference>
<evidence type="ECO:0000313" key="10">
    <source>
        <dbReference type="EMBL" id="KAJ3640134.1"/>
    </source>
</evidence>
<feature type="domain" description="TRASH" evidence="9">
    <location>
        <begin position="435"/>
        <end position="470"/>
    </location>
</feature>
<dbReference type="PANTHER" id="PTHR45736">
    <property type="entry name" value="ZINC FINGER MYM-TYPE PROTEIN"/>
    <property type="match status" value="1"/>
</dbReference>
<feature type="compositionally biased region" description="Acidic residues" evidence="8">
    <location>
        <begin position="179"/>
        <end position="226"/>
    </location>
</feature>
<dbReference type="SMART" id="SM00746">
    <property type="entry name" value="TRASH"/>
    <property type="match status" value="7"/>
</dbReference>
<feature type="domain" description="TRASH" evidence="9">
    <location>
        <begin position="503"/>
        <end position="537"/>
    </location>
</feature>
<keyword evidence="3" id="KW-0479">Metal-binding</keyword>
<dbReference type="InterPro" id="IPR057926">
    <property type="entry name" value="QRICH1_dom"/>
</dbReference>
<organism evidence="10 11">
    <name type="scientific">Zophobas morio</name>
    <dbReference type="NCBI Taxonomy" id="2755281"/>
    <lineage>
        <taxon>Eukaryota</taxon>
        <taxon>Metazoa</taxon>
        <taxon>Ecdysozoa</taxon>
        <taxon>Arthropoda</taxon>
        <taxon>Hexapoda</taxon>
        <taxon>Insecta</taxon>
        <taxon>Pterygota</taxon>
        <taxon>Neoptera</taxon>
        <taxon>Endopterygota</taxon>
        <taxon>Coleoptera</taxon>
        <taxon>Polyphaga</taxon>
        <taxon>Cucujiformia</taxon>
        <taxon>Tenebrionidae</taxon>
        <taxon>Zophobas</taxon>
    </lineage>
</organism>
<reference evidence="10" key="1">
    <citation type="journal article" date="2023" name="G3 (Bethesda)">
        <title>Whole genome assemblies of Zophobas morio and Tenebrio molitor.</title>
        <authorList>
            <person name="Kaur S."/>
            <person name="Stinson S.A."/>
            <person name="diCenzo G.C."/>
        </authorList>
    </citation>
    <scope>NUCLEOTIDE SEQUENCE</scope>
    <source>
        <strain evidence="10">QUZm001</strain>
    </source>
</reference>
<feature type="region of interest" description="Disordered" evidence="8">
    <location>
        <begin position="861"/>
        <end position="885"/>
    </location>
</feature>
<evidence type="ECO:0000313" key="11">
    <source>
        <dbReference type="Proteomes" id="UP001168821"/>
    </source>
</evidence>
<dbReference type="GO" id="GO:0008270">
    <property type="term" value="F:zinc ion binding"/>
    <property type="evidence" value="ECO:0007669"/>
    <property type="project" value="UniProtKB-KW"/>
</dbReference>
<keyword evidence="6" id="KW-0862">Zinc</keyword>
<feature type="domain" description="TRASH" evidence="9">
    <location>
        <begin position="636"/>
        <end position="671"/>
    </location>
</feature>
<feature type="compositionally biased region" description="Basic and acidic residues" evidence="8">
    <location>
        <begin position="244"/>
        <end position="257"/>
    </location>
</feature>
<feature type="region of interest" description="Disordered" evidence="8">
    <location>
        <begin position="392"/>
        <end position="419"/>
    </location>
</feature>